<dbReference type="InterPro" id="IPR036388">
    <property type="entry name" value="WH-like_DNA-bd_sf"/>
</dbReference>
<dbReference type="InterPro" id="IPR007627">
    <property type="entry name" value="RNA_pol_sigma70_r2"/>
</dbReference>
<dbReference type="SUPFAM" id="SSF88659">
    <property type="entry name" value="Sigma3 and sigma4 domains of RNA polymerase sigma factors"/>
    <property type="match status" value="1"/>
</dbReference>
<keyword evidence="8" id="KW-0240">DNA-directed RNA polymerase</keyword>
<gene>
    <name evidence="8" type="ORF">Cch01nite_44090</name>
</gene>
<dbReference type="Proteomes" id="UP000632740">
    <property type="component" value="Unassembled WGS sequence"/>
</dbReference>
<dbReference type="SUPFAM" id="SSF88946">
    <property type="entry name" value="Sigma2 domain of RNA polymerase sigma factors"/>
    <property type="match status" value="1"/>
</dbReference>
<evidence type="ECO:0000256" key="5">
    <source>
        <dbReference type="ARBA" id="ARBA00023163"/>
    </source>
</evidence>
<organism evidence="8 9">
    <name type="scientific">Cellulomonas chitinilytica</name>
    <dbReference type="NCBI Taxonomy" id="398759"/>
    <lineage>
        <taxon>Bacteria</taxon>
        <taxon>Bacillati</taxon>
        <taxon>Actinomycetota</taxon>
        <taxon>Actinomycetes</taxon>
        <taxon>Micrococcales</taxon>
        <taxon>Cellulomonadaceae</taxon>
        <taxon>Cellulomonas</taxon>
    </lineage>
</organism>
<name>A0A919P7H0_9CELL</name>
<dbReference type="NCBIfam" id="TIGR02937">
    <property type="entry name" value="sigma70-ECF"/>
    <property type="match status" value="1"/>
</dbReference>
<comment type="caution">
    <text evidence="8">The sequence shown here is derived from an EMBL/GenBank/DDBJ whole genome shotgun (WGS) entry which is preliminary data.</text>
</comment>
<dbReference type="PANTHER" id="PTHR43133">
    <property type="entry name" value="RNA POLYMERASE ECF-TYPE SIGMA FACTO"/>
    <property type="match status" value="1"/>
</dbReference>
<dbReference type="EMBL" id="BONK01000022">
    <property type="protein sequence ID" value="GIG23685.1"/>
    <property type="molecule type" value="Genomic_DNA"/>
</dbReference>
<dbReference type="GO" id="GO:0016987">
    <property type="term" value="F:sigma factor activity"/>
    <property type="evidence" value="ECO:0007669"/>
    <property type="project" value="UniProtKB-KW"/>
</dbReference>
<evidence type="ECO:0000256" key="1">
    <source>
        <dbReference type="ARBA" id="ARBA00010641"/>
    </source>
</evidence>
<dbReference type="CDD" id="cd06171">
    <property type="entry name" value="Sigma70_r4"/>
    <property type="match status" value="1"/>
</dbReference>
<reference evidence="8" key="1">
    <citation type="submission" date="2021-01" db="EMBL/GenBank/DDBJ databases">
        <title>Whole genome shotgun sequence of Cellulomonas chitinilytica NBRC 110799.</title>
        <authorList>
            <person name="Komaki H."/>
            <person name="Tamura T."/>
        </authorList>
    </citation>
    <scope>NUCLEOTIDE SEQUENCE</scope>
    <source>
        <strain evidence="8">NBRC 110799</strain>
    </source>
</reference>
<feature type="domain" description="RNA polymerase sigma-70 region 2" evidence="6">
    <location>
        <begin position="23"/>
        <end position="89"/>
    </location>
</feature>
<dbReference type="Gene3D" id="1.10.1740.10">
    <property type="match status" value="1"/>
</dbReference>
<dbReference type="InterPro" id="IPR013324">
    <property type="entry name" value="RNA_pol_sigma_r3/r4-like"/>
</dbReference>
<evidence type="ECO:0000259" key="7">
    <source>
        <dbReference type="Pfam" id="PF08281"/>
    </source>
</evidence>
<dbReference type="GO" id="GO:0006352">
    <property type="term" value="P:DNA-templated transcription initiation"/>
    <property type="evidence" value="ECO:0007669"/>
    <property type="project" value="InterPro"/>
</dbReference>
<dbReference type="RefSeq" id="WP_203758682.1">
    <property type="nucleotide sequence ID" value="NZ_BONK01000022.1"/>
</dbReference>
<comment type="similarity">
    <text evidence="1">Belongs to the sigma-70 factor family. ECF subfamily.</text>
</comment>
<accession>A0A919P7H0</accession>
<dbReference type="InterPro" id="IPR014284">
    <property type="entry name" value="RNA_pol_sigma-70_dom"/>
</dbReference>
<evidence type="ECO:0000256" key="3">
    <source>
        <dbReference type="ARBA" id="ARBA00023082"/>
    </source>
</evidence>
<feature type="domain" description="RNA polymerase sigma factor 70 region 4 type 2" evidence="7">
    <location>
        <begin position="118"/>
        <end position="168"/>
    </location>
</feature>
<dbReference type="GO" id="GO:0003677">
    <property type="term" value="F:DNA binding"/>
    <property type="evidence" value="ECO:0007669"/>
    <property type="project" value="UniProtKB-KW"/>
</dbReference>
<keyword evidence="5" id="KW-0804">Transcription</keyword>
<dbReference type="InterPro" id="IPR013325">
    <property type="entry name" value="RNA_pol_sigma_r2"/>
</dbReference>
<dbReference type="Pfam" id="PF04542">
    <property type="entry name" value="Sigma70_r2"/>
    <property type="match status" value="1"/>
</dbReference>
<keyword evidence="3" id="KW-0731">Sigma factor</keyword>
<evidence type="ECO:0000256" key="4">
    <source>
        <dbReference type="ARBA" id="ARBA00023125"/>
    </source>
</evidence>
<dbReference type="Pfam" id="PF08281">
    <property type="entry name" value="Sigma70_r4_2"/>
    <property type="match status" value="1"/>
</dbReference>
<sequence>MDESDGDLARAVNDGDAACLGILLERHRADMRAIAVARLGYGPAAEDAVQDAMVTALSAWGSLRDPDAVGAWLRAIVRNTCRMHVRRTRPVAPLRLDVAAPGSVEDELDRHALRDFVWHAVSTLTEPLQLAVVLRYFGGGHSYAEIAAICDVPVGTVRSRLHEARRQLTTALLDGEAVAHPDVDALARRRGGGLRGLLDAAEDGPALARVVADLAHPDMVVSGWWGTVHHARWLFEHILRSDAEDGVHERVVDVMASSRFTVMECDLVSPSWDPTHCPPSVLWLVGMREERIDSVRLYHPAPA</sequence>
<keyword evidence="9" id="KW-1185">Reference proteome</keyword>
<evidence type="ECO:0000313" key="9">
    <source>
        <dbReference type="Proteomes" id="UP000632740"/>
    </source>
</evidence>
<protein>
    <submittedName>
        <fullName evidence="8">DNA-directed RNA polymerase sigma-70 factor</fullName>
    </submittedName>
</protein>
<dbReference type="Gene3D" id="1.10.10.10">
    <property type="entry name" value="Winged helix-like DNA-binding domain superfamily/Winged helix DNA-binding domain"/>
    <property type="match status" value="1"/>
</dbReference>
<evidence type="ECO:0000313" key="8">
    <source>
        <dbReference type="EMBL" id="GIG23685.1"/>
    </source>
</evidence>
<dbReference type="AlphaFoldDB" id="A0A919P7H0"/>
<dbReference type="InterPro" id="IPR039425">
    <property type="entry name" value="RNA_pol_sigma-70-like"/>
</dbReference>
<dbReference type="InterPro" id="IPR013249">
    <property type="entry name" value="RNA_pol_sigma70_r4_t2"/>
</dbReference>
<dbReference type="PANTHER" id="PTHR43133:SF8">
    <property type="entry name" value="RNA POLYMERASE SIGMA FACTOR HI_1459-RELATED"/>
    <property type="match status" value="1"/>
</dbReference>
<evidence type="ECO:0000259" key="6">
    <source>
        <dbReference type="Pfam" id="PF04542"/>
    </source>
</evidence>
<proteinExistence type="inferred from homology"/>
<keyword evidence="2" id="KW-0805">Transcription regulation</keyword>
<evidence type="ECO:0000256" key="2">
    <source>
        <dbReference type="ARBA" id="ARBA00023015"/>
    </source>
</evidence>
<keyword evidence="4" id="KW-0238">DNA-binding</keyword>
<dbReference type="GO" id="GO:0000428">
    <property type="term" value="C:DNA-directed RNA polymerase complex"/>
    <property type="evidence" value="ECO:0007669"/>
    <property type="project" value="UniProtKB-KW"/>
</dbReference>